<dbReference type="Proteomes" id="UP000229523">
    <property type="component" value="Unassembled WGS sequence"/>
</dbReference>
<dbReference type="RefSeq" id="WP_099579645.1">
    <property type="nucleotide sequence ID" value="NZ_MJBI02000001.1"/>
</dbReference>
<evidence type="ECO:0000259" key="1">
    <source>
        <dbReference type="SMART" id="SM00857"/>
    </source>
</evidence>
<dbReference type="Gene3D" id="1.10.10.60">
    <property type="entry name" value="Homeodomain-like"/>
    <property type="match status" value="1"/>
</dbReference>
<comment type="caution">
    <text evidence="2">The sequence shown here is derived from an EMBL/GenBank/DDBJ whole genome shotgun (WGS) entry which is preliminary data.</text>
</comment>
<proteinExistence type="predicted"/>
<dbReference type="AlphaFoldDB" id="A0A364JMD6"/>
<organism evidence="2 3">
    <name type="scientific">Macrococcoides goetzii</name>
    <dbReference type="NCBI Taxonomy" id="1891097"/>
    <lineage>
        <taxon>Bacteria</taxon>
        <taxon>Bacillati</taxon>
        <taxon>Bacillota</taxon>
        <taxon>Bacilli</taxon>
        <taxon>Bacillales</taxon>
        <taxon>Staphylococcaceae</taxon>
        <taxon>Macrococcoides</taxon>
    </lineage>
</organism>
<evidence type="ECO:0000313" key="3">
    <source>
        <dbReference type="Proteomes" id="UP000229523"/>
    </source>
</evidence>
<dbReference type="InterPro" id="IPR006120">
    <property type="entry name" value="Resolvase_HTH_dom"/>
</dbReference>
<dbReference type="EMBL" id="MJBI02000001">
    <property type="protein sequence ID" value="RAI82119.1"/>
    <property type="molecule type" value="Genomic_DNA"/>
</dbReference>
<dbReference type="InterPro" id="IPR006119">
    <property type="entry name" value="Resolv_N"/>
</dbReference>
<accession>A0A364JMD6</accession>
<gene>
    <name evidence="2" type="ORF">BFS35_000085</name>
</gene>
<dbReference type="Gene3D" id="3.40.50.1390">
    <property type="entry name" value="Resolvase, N-terminal catalytic domain"/>
    <property type="match status" value="1"/>
</dbReference>
<feature type="domain" description="Resolvase/invertase-type recombinase catalytic" evidence="1">
    <location>
        <begin position="2"/>
        <end position="135"/>
    </location>
</feature>
<evidence type="ECO:0000313" key="2">
    <source>
        <dbReference type="EMBL" id="RAI82119.1"/>
    </source>
</evidence>
<name>A0A364JMD6_9STAP</name>
<dbReference type="SUPFAM" id="SSF53041">
    <property type="entry name" value="Resolvase-like"/>
    <property type="match status" value="1"/>
</dbReference>
<sequence length="180" mass="21099">MKYGYIRPIELNDSKEKQIQKLLDQTDHLLCEEHAKNKKREVLENLLNHQLKPNDEIIVTDLFILADSTKHLMDIVNTLQEKDASLNVYNLSLVITPETELSFIKSLELITQFQSDVVRFRTKLGIEKSREEGKQIGRPKRTDDNLNKAIDMYLSKKYTLDEIKEKTNISRATLYRHIDK</sequence>
<protein>
    <submittedName>
        <fullName evidence="2">Resolvase</fullName>
    </submittedName>
</protein>
<dbReference type="Pfam" id="PF02796">
    <property type="entry name" value="HTH_7"/>
    <property type="match status" value="1"/>
</dbReference>
<dbReference type="SMART" id="SM00857">
    <property type="entry name" value="Resolvase"/>
    <property type="match status" value="1"/>
</dbReference>
<keyword evidence="3" id="KW-1185">Reference proteome</keyword>
<dbReference type="GO" id="GO:0000150">
    <property type="term" value="F:DNA strand exchange activity"/>
    <property type="evidence" value="ECO:0007669"/>
    <property type="project" value="InterPro"/>
</dbReference>
<dbReference type="InterPro" id="IPR036162">
    <property type="entry name" value="Resolvase-like_N_sf"/>
</dbReference>
<reference evidence="2 3" key="1">
    <citation type="journal article" date="2018" name="Front. Microbiol.">
        <title>Description and Comparative Genomics of Macrococcus caseolyticus subsp. hominis subsp. nov., Macrococcus goetzii sp. nov., Macrococcus epidermidis sp. nov., and Macrococcus bohemicus sp. nov., Novel Macrococci From Human Clinical Material With Virulence Potential and Suspected Uptake of Foreign DNA by Natural Transformation.</title>
        <authorList>
            <person name="Maslanova I."/>
            <person name="Wertheimer Z."/>
            <person name="Sedlacek I."/>
            <person name="Svec P."/>
            <person name="Indrakova A."/>
            <person name="Kovarovic V."/>
            <person name="Schumann P."/>
            <person name="Sproer C."/>
            <person name="Kralova S."/>
            <person name="Sedo O."/>
            <person name="Kristofova L."/>
            <person name="Vrbovska V."/>
            <person name="Fuzik T."/>
            <person name="Petras P."/>
            <person name="Zdrahal Z."/>
            <person name="Ruzickova V."/>
            <person name="Doskar J."/>
            <person name="Pantucek R."/>
        </authorList>
    </citation>
    <scope>NUCLEOTIDE SEQUENCE [LARGE SCALE GENOMIC DNA]</scope>
    <source>
        <strain evidence="2 3">CCM 4927</strain>
    </source>
</reference>
<dbReference type="GO" id="GO:0003677">
    <property type="term" value="F:DNA binding"/>
    <property type="evidence" value="ECO:0007669"/>
    <property type="project" value="InterPro"/>
</dbReference>
<dbReference type="Pfam" id="PF00239">
    <property type="entry name" value="Resolvase"/>
    <property type="match status" value="1"/>
</dbReference>